<dbReference type="EMBL" id="JACWMX010000005">
    <property type="protein sequence ID" value="MBD1394353.1"/>
    <property type="molecule type" value="Genomic_DNA"/>
</dbReference>
<keyword evidence="1 3" id="KW-0240">DNA-directed RNA polymerase</keyword>
<name>A0A926NS51_9SPHI</name>
<dbReference type="Proteomes" id="UP000619078">
    <property type="component" value="Unassembled WGS sequence"/>
</dbReference>
<dbReference type="GO" id="GO:0000428">
    <property type="term" value="C:DNA-directed RNA polymerase complex"/>
    <property type="evidence" value="ECO:0007669"/>
    <property type="project" value="UniProtKB-KW"/>
</dbReference>
<dbReference type="GO" id="GO:0006351">
    <property type="term" value="P:DNA-templated transcription"/>
    <property type="evidence" value="ECO:0007669"/>
    <property type="project" value="InterPro"/>
</dbReference>
<evidence type="ECO:0000256" key="2">
    <source>
        <dbReference type="ARBA" id="ARBA00023163"/>
    </source>
</evidence>
<evidence type="ECO:0000313" key="3">
    <source>
        <dbReference type="EMBL" id="MBD1394353.1"/>
    </source>
</evidence>
<dbReference type="GO" id="GO:0003677">
    <property type="term" value="F:DNA binding"/>
    <property type="evidence" value="ECO:0007669"/>
    <property type="project" value="InterPro"/>
</dbReference>
<dbReference type="RefSeq" id="WP_191164085.1">
    <property type="nucleotide sequence ID" value="NZ_JACWMX010000005.1"/>
</dbReference>
<dbReference type="Pfam" id="PF01192">
    <property type="entry name" value="RNA_pol_Rpb6"/>
    <property type="match status" value="1"/>
</dbReference>
<gene>
    <name evidence="3" type="ORF">IDJ76_14685</name>
</gene>
<evidence type="ECO:0000313" key="4">
    <source>
        <dbReference type="Proteomes" id="UP000619078"/>
    </source>
</evidence>
<keyword evidence="4" id="KW-1185">Reference proteome</keyword>
<organism evidence="3 4">
    <name type="scientific">Mucilaginibacter glaciei</name>
    <dbReference type="NCBI Taxonomy" id="2772109"/>
    <lineage>
        <taxon>Bacteria</taxon>
        <taxon>Pseudomonadati</taxon>
        <taxon>Bacteroidota</taxon>
        <taxon>Sphingobacteriia</taxon>
        <taxon>Sphingobacteriales</taxon>
        <taxon>Sphingobacteriaceae</taxon>
        <taxon>Mucilaginibacter</taxon>
    </lineage>
</organism>
<proteinExistence type="predicted"/>
<keyword evidence="2" id="KW-0804">Transcription</keyword>
<protein>
    <submittedName>
        <fullName evidence="3">DNA-directed RNA polymerase subunit omega</fullName>
    </submittedName>
</protein>
<dbReference type="AlphaFoldDB" id="A0A926NS51"/>
<sequence length="113" mass="13083">MNANNANKPAVASSTVTRDLRELDVKTDNIYESLVIMSKRANQISNNIKEELHQKLSEFASANDNLEEVFENREQIEISKHYERMPKPTLVAVQEFLDNKIYYRNPAKEAKEL</sequence>
<dbReference type="GO" id="GO:0003899">
    <property type="term" value="F:DNA-directed RNA polymerase activity"/>
    <property type="evidence" value="ECO:0007669"/>
    <property type="project" value="InterPro"/>
</dbReference>
<reference evidence="3" key="1">
    <citation type="submission" date="2020-09" db="EMBL/GenBank/DDBJ databases">
        <title>Novel species of Mucilaginibacter isolated from a glacier on the Tibetan Plateau.</title>
        <authorList>
            <person name="Liu Q."/>
            <person name="Xin Y.-H."/>
        </authorList>
    </citation>
    <scope>NUCLEOTIDE SEQUENCE</scope>
    <source>
        <strain evidence="3">ZB1P21</strain>
    </source>
</reference>
<dbReference type="SMART" id="SM01409">
    <property type="entry name" value="RNA_pol_Rpb6"/>
    <property type="match status" value="1"/>
</dbReference>
<evidence type="ECO:0000256" key="1">
    <source>
        <dbReference type="ARBA" id="ARBA00022478"/>
    </source>
</evidence>
<accession>A0A926NS51</accession>
<comment type="caution">
    <text evidence="3">The sequence shown here is derived from an EMBL/GenBank/DDBJ whole genome shotgun (WGS) entry which is preliminary data.</text>
</comment>
<dbReference type="InterPro" id="IPR006110">
    <property type="entry name" value="Pol_omega/Rpo6/RPB6"/>
</dbReference>